<reference evidence="2" key="1">
    <citation type="journal article" date="2019" name="Int. J. Syst. Evol. Microbiol.">
        <title>The Global Catalogue of Microorganisms (GCM) 10K type strain sequencing project: providing services to taxonomists for standard genome sequencing and annotation.</title>
        <authorList>
            <consortium name="The Broad Institute Genomics Platform"/>
            <consortium name="The Broad Institute Genome Sequencing Center for Infectious Disease"/>
            <person name="Wu L."/>
            <person name="Ma J."/>
        </authorList>
    </citation>
    <scope>NUCLEOTIDE SEQUENCE [LARGE SCALE GENOMIC DNA]</scope>
    <source>
        <strain evidence="2">JCM 4087</strain>
    </source>
</reference>
<dbReference type="NCBIfam" id="TIGR03353">
    <property type="entry name" value="VI_chp_4"/>
    <property type="match status" value="1"/>
</dbReference>
<evidence type="ECO:0000313" key="2">
    <source>
        <dbReference type="Proteomes" id="UP001596091"/>
    </source>
</evidence>
<dbReference type="RefSeq" id="WP_263341369.1">
    <property type="nucleotide sequence ID" value="NZ_JAGSYH010000007.1"/>
</dbReference>
<accession>A0ABW1EG98</accession>
<proteinExistence type="predicted"/>
<dbReference type="PANTHER" id="PTHR35566:SF1">
    <property type="entry name" value="TYPE VI SECRETION SYSTEM BASEPLATE COMPONENT TSSK1"/>
    <property type="match status" value="1"/>
</dbReference>
<gene>
    <name evidence="1" type="primary">tssK</name>
    <name evidence="1" type="ORF">ACFPT7_13670</name>
</gene>
<dbReference type="Proteomes" id="UP001596091">
    <property type="component" value="Unassembled WGS sequence"/>
</dbReference>
<organism evidence="1 2">
    <name type="scientific">Acidicapsa dinghuensis</name>
    <dbReference type="NCBI Taxonomy" id="2218256"/>
    <lineage>
        <taxon>Bacteria</taxon>
        <taxon>Pseudomonadati</taxon>
        <taxon>Acidobacteriota</taxon>
        <taxon>Terriglobia</taxon>
        <taxon>Terriglobales</taxon>
        <taxon>Acidobacteriaceae</taxon>
        <taxon>Acidicapsa</taxon>
    </lineage>
</organism>
<dbReference type="EMBL" id="JBHSPH010000004">
    <property type="protein sequence ID" value="MFC5863347.1"/>
    <property type="molecule type" value="Genomic_DNA"/>
</dbReference>
<evidence type="ECO:0000313" key="1">
    <source>
        <dbReference type="EMBL" id="MFC5863347.1"/>
    </source>
</evidence>
<keyword evidence="2" id="KW-1185">Reference proteome</keyword>
<name>A0ABW1EG98_9BACT</name>
<dbReference type="PANTHER" id="PTHR35566">
    <property type="entry name" value="BLR3599 PROTEIN"/>
    <property type="match status" value="1"/>
</dbReference>
<dbReference type="Pfam" id="PF05936">
    <property type="entry name" value="T6SS_VasE"/>
    <property type="match status" value="1"/>
</dbReference>
<protein>
    <submittedName>
        <fullName evidence="1">Type VI secretion system baseplate subunit TssK</fullName>
    </submittedName>
</protein>
<dbReference type="InterPro" id="IPR010263">
    <property type="entry name" value="T6SS_TssK"/>
</dbReference>
<comment type="caution">
    <text evidence="1">The sequence shown here is derived from an EMBL/GenBank/DDBJ whole genome shotgun (WGS) entry which is preliminary data.</text>
</comment>
<sequence length="451" mass="50164">MRTLTKPVWSEGMYLGPHHFQAQNRYFEDALEFVTTNLWRDASGFSGLQFDRDALRNGSLSLTHARGLFADGLAFDFPGSDLLPAPRDFAALFSPVADNLVMHLAVPAFVRDGLNTNLNGGGPAAARFQASDIRIPDQNTGLDEKLVQIGRKNLQLLAAHEVTDRFVSIPAVRILRDGSGHYEPDPTFIPPSLAISASPALTDMLRRLIDILDEKSTVFTQEQQQRHGVFQAGLSARHVAQFWFLHAINSNVSSLRHFLLSQHIHPQELFREMSRLGGALCTFGLETHPRALPVYNHADLGTCFAQLDDHIRRHLEIVMPSKAIRIPLNPVENFLFTGDIADERCIGPARWILEIQSPIGEGNLITLTPQLTKLCSSRFVVELIKRALPGMAMRHLSVPPPQIAARVEAQYFSIDRAGPCWQHILQTRQVGIYVPAEIPAPTLALIVLLDE</sequence>